<protein>
    <submittedName>
        <fullName evidence="1">Uncharacterized protein</fullName>
    </submittedName>
</protein>
<reference evidence="1" key="2">
    <citation type="journal article" date="2015" name="Data Brief">
        <title>Shoot transcriptome of the giant reed, Arundo donax.</title>
        <authorList>
            <person name="Barrero R.A."/>
            <person name="Guerrero F.D."/>
            <person name="Moolhuijzen P."/>
            <person name="Goolsby J.A."/>
            <person name="Tidwell J."/>
            <person name="Bellgard S.E."/>
            <person name="Bellgard M.I."/>
        </authorList>
    </citation>
    <scope>NUCLEOTIDE SEQUENCE</scope>
    <source>
        <tissue evidence="1">Shoot tissue taken approximately 20 cm above the soil surface</tissue>
    </source>
</reference>
<reference evidence="1" key="1">
    <citation type="submission" date="2014-09" db="EMBL/GenBank/DDBJ databases">
        <authorList>
            <person name="Magalhaes I.L.F."/>
            <person name="Oliveira U."/>
            <person name="Santos F.R."/>
            <person name="Vidigal T.H.D.A."/>
            <person name="Brescovit A.D."/>
            <person name="Santos A.J."/>
        </authorList>
    </citation>
    <scope>NUCLEOTIDE SEQUENCE</scope>
    <source>
        <tissue evidence="1">Shoot tissue taken approximately 20 cm above the soil surface</tissue>
    </source>
</reference>
<accession>A0A0A9F0T1</accession>
<organism evidence="1">
    <name type="scientific">Arundo donax</name>
    <name type="common">Giant reed</name>
    <name type="synonym">Donax arundinaceus</name>
    <dbReference type="NCBI Taxonomy" id="35708"/>
    <lineage>
        <taxon>Eukaryota</taxon>
        <taxon>Viridiplantae</taxon>
        <taxon>Streptophyta</taxon>
        <taxon>Embryophyta</taxon>
        <taxon>Tracheophyta</taxon>
        <taxon>Spermatophyta</taxon>
        <taxon>Magnoliopsida</taxon>
        <taxon>Liliopsida</taxon>
        <taxon>Poales</taxon>
        <taxon>Poaceae</taxon>
        <taxon>PACMAD clade</taxon>
        <taxon>Arundinoideae</taxon>
        <taxon>Arundineae</taxon>
        <taxon>Arundo</taxon>
    </lineage>
</organism>
<dbReference type="EMBL" id="GBRH01193062">
    <property type="protein sequence ID" value="JAE04834.1"/>
    <property type="molecule type" value="Transcribed_RNA"/>
</dbReference>
<name>A0A0A9F0T1_ARUDO</name>
<sequence>MLFAPRPPRAETRRGKTACNALRAHARSPCGFGFVMKLGAGATGRGEGFDGSGSALGLNAAAVCGEGDESVAA</sequence>
<proteinExistence type="predicted"/>
<evidence type="ECO:0000313" key="1">
    <source>
        <dbReference type="EMBL" id="JAE04834.1"/>
    </source>
</evidence>
<dbReference type="AlphaFoldDB" id="A0A0A9F0T1"/>